<dbReference type="Gene3D" id="1.10.1660.10">
    <property type="match status" value="1"/>
</dbReference>
<dbReference type="SUPFAM" id="SSF46955">
    <property type="entry name" value="Putative DNA-binding domain"/>
    <property type="match status" value="1"/>
</dbReference>
<evidence type="ECO:0000259" key="3">
    <source>
        <dbReference type="PROSITE" id="PS50937"/>
    </source>
</evidence>
<dbReference type="AlphaFoldDB" id="A0A917WRD8"/>
<name>A0A917WRD8_9ACTN</name>
<evidence type="ECO:0000256" key="2">
    <source>
        <dbReference type="SAM" id="MobiDB-lite"/>
    </source>
</evidence>
<gene>
    <name evidence="4" type="ORF">GCM10007977_027830</name>
</gene>
<dbReference type="Pfam" id="PF13411">
    <property type="entry name" value="MerR_1"/>
    <property type="match status" value="1"/>
</dbReference>
<dbReference type="InterPro" id="IPR000551">
    <property type="entry name" value="MerR-type_HTH_dom"/>
</dbReference>
<dbReference type="PANTHER" id="PTHR30204">
    <property type="entry name" value="REDOX-CYCLING DRUG-SENSING TRANSCRIPTIONAL ACTIVATOR SOXR"/>
    <property type="match status" value="1"/>
</dbReference>
<comment type="caution">
    <text evidence="4">The sequence shown here is derived from an EMBL/GenBank/DDBJ whole genome shotgun (WGS) entry which is preliminary data.</text>
</comment>
<dbReference type="EMBL" id="BMPI01000011">
    <property type="protein sequence ID" value="GGM25133.1"/>
    <property type="molecule type" value="Genomic_DNA"/>
</dbReference>
<evidence type="ECO:0000313" key="4">
    <source>
        <dbReference type="EMBL" id="GGM25133.1"/>
    </source>
</evidence>
<dbReference type="SMART" id="SM00422">
    <property type="entry name" value="HTH_MERR"/>
    <property type="match status" value="1"/>
</dbReference>
<feature type="region of interest" description="Disordered" evidence="2">
    <location>
        <begin position="1"/>
        <end position="20"/>
    </location>
</feature>
<organism evidence="4 5">
    <name type="scientific">Dactylosporangium sucinum</name>
    <dbReference type="NCBI Taxonomy" id="1424081"/>
    <lineage>
        <taxon>Bacteria</taxon>
        <taxon>Bacillati</taxon>
        <taxon>Actinomycetota</taxon>
        <taxon>Actinomycetes</taxon>
        <taxon>Micromonosporales</taxon>
        <taxon>Micromonosporaceae</taxon>
        <taxon>Dactylosporangium</taxon>
    </lineage>
</organism>
<keyword evidence="5" id="KW-1185">Reference proteome</keyword>
<protein>
    <submittedName>
        <fullName evidence="4">MerR family transcriptional regulator</fullName>
    </submittedName>
</protein>
<dbReference type="GO" id="GO:0003677">
    <property type="term" value="F:DNA binding"/>
    <property type="evidence" value="ECO:0007669"/>
    <property type="project" value="UniProtKB-KW"/>
</dbReference>
<dbReference type="PROSITE" id="PS50937">
    <property type="entry name" value="HTH_MERR_2"/>
    <property type="match status" value="1"/>
</dbReference>
<reference evidence="4" key="2">
    <citation type="submission" date="2020-09" db="EMBL/GenBank/DDBJ databases">
        <authorList>
            <person name="Sun Q."/>
            <person name="Ohkuma M."/>
        </authorList>
    </citation>
    <scope>NUCLEOTIDE SEQUENCE</scope>
    <source>
        <strain evidence="4">JCM 19831</strain>
    </source>
</reference>
<dbReference type="GO" id="GO:0003700">
    <property type="term" value="F:DNA-binding transcription factor activity"/>
    <property type="evidence" value="ECO:0007669"/>
    <property type="project" value="InterPro"/>
</dbReference>
<dbReference type="PANTHER" id="PTHR30204:SF89">
    <property type="entry name" value="HTH MERR-TYPE DOMAIN-CONTAINING PROTEIN"/>
    <property type="match status" value="1"/>
</dbReference>
<accession>A0A917WRD8</accession>
<evidence type="ECO:0000313" key="5">
    <source>
        <dbReference type="Proteomes" id="UP000642070"/>
    </source>
</evidence>
<dbReference type="InterPro" id="IPR047057">
    <property type="entry name" value="MerR_fam"/>
</dbReference>
<dbReference type="Proteomes" id="UP000642070">
    <property type="component" value="Unassembled WGS sequence"/>
</dbReference>
<dbReference type="CDD" id="cd00592">
    <property type="entry name" value="HTH_MerR-like"/>
    <property type="match status" value="1"/>
</dbReference>
<sequence length="237" mass="26135">MTGASAAAWNSPAPGDEVTRGDRLMSIGEVLAHLRGDFPDVTISKLRFLETEGLVEPRRTPAGYRKYTWTDVARLRYVLTAQRDQYLPLRVIREHLATMSAPLTEVRPAAPEPPVAELRLTRDELLSRSGLDDVLLKTLEEYGLIRARNGYDADSLEVATAAARLAEFGVEPRHLRAQRAAADREIGLFSQLVTPLTRQNSPSGRARAADTVHELAALTQRVHAALVRAGLREILGK</sequence>
<keyword evidence="1" id="KW-0238">DNA-binding</keyword>
<dbReference type="InterPro" id="IPR009061">
    <property type="entry name" value="DNA-bd_dom_put_sf"/>
</dbReference>
<evidence type="ECO:0000256" key="1">
    <source>
        <dbReference type="ARBA" id="ARBA00023125"/>
    </source>
</evidence>
<proteinExistence type="predicted"/>
<reference evidence="4" key="1">
    <citation type="journal article" date="2014" name="Int. J. Syst. Evol. Microbiol.">
        <title>Complete genome sequence of Corynebacterium casei LMG S-19264T (=DSM 44701T), isolated from a smear-ripened cheese.</title>
        <authorList>
            <consortium name="US DOE Joint Genome Institute (JGI-PGF)"/>
            <person name="Walter F."/>
            <person name="Albersmeier A."/>
            <person name="Kalinowski J."/>
            <person name="Ruckert C."/>
        </authorList>
    </citation>
    <scope>NUCLEOTIDE SEQUENCE</scope>
    <source>
        <strain evidence="4">JCM 19831</strain>
    </source>
</reference>
<feature type="domain" description="HTH merR-type" evidence="3">
    <location>
        <begin position="40"/>
        <end position="98"/>
    </location>
</feature>